<proteinExistence type="predicted"/>
<protein>
    <submittedName>
        <fullName evidence="2">Uncharacterized protein</fullName>
    </submittedName>
</protein>
<organism evidence="2 3">
    <name type="scientific">Prorocentrum cordatum</name>
    <dbReference type="NCBI Taxonomy" id="2364126"/>
    <lineage>
        <taxon>Eukaryota</taxon>
        <taxon>Sar</taxon>
        <taxon>Alveolata</taxon>
        <taxon>Dinophyceae</taxon>
        <taxon>Prorocentrales</taxon>
        <taxon>Prorocentraceae</taxon>
        <taxon>Prorocentrum</taxon>
    </lineage>
</organism>
<name>A0ABN9QJ17_9DINO</name>
<comment type="caution">
    <text evidence="2">The sequence shown here is derived from an EMBL/GenBank/DDBJ whole genome shotgun (WGS) entry which is preliminary data.</text>
</comment>
<reference evidence="2" key="1">
    <citation type="submission" date="2023-10" db="EMBL/GenBank/DDBJ databases">
        <authorList>
            <person name="Chen Y."/>
            <person name="Shah S."/>
            <person name="Dougan E. K."/>
            <person name="Thang M."/>
            <person name="Chan C."/>
        </authorList>
    </citation>
    <scope>NUCLEOTIDE SEQUENCE [LARGE SCALE GENOMIC DNA]</scope>
</reference>
<sequence length="195" mass="21277">MLSDQQLNGTPANTPGATSGLPTQPPPAGTVSQPAAELAIALTQVLEGDAAQRSKSDTRVQQTIGRLKELIATSFPSSSNSFHEQLEQSEIYKKLKASLASVSDTVQTQGHTPWWSQQVNLATHTKASIQFADWWREVAKTKGLPQWRTELQHLGCSAGDVNAINHALTIGEIIFAWLLEEGTWHESDLQNIVIQ</sequence>
<keyword evidence="3" id="KW-1185">Reference proteome</keyword>
<feature type="region of interest" description="Disordered" evidence="1">
    <location>
        <begin position="1"/>
        <end position="33"/>
    </location>
</feature>
<dbReference type="Proteomes" id="UP001189429">
    <property type="component" value="Unassembled WGS sequence"/>
</dbReference>
<gene>
    <name evidence="2" type="ORF">PCOR1329_LOCUS12398</name>
</gene>
<feature type="compositionally biased region" description="Polar residues" evidence="1">
    <location>
        <begin position="1"/>
        <end position="22"/>
    </location>
</feature>
<evidence type="ECO:0000256" key="1">
    <source>
        <dbReference type="SAM" id="MobiDB-lite"/>
    </source>
</evidence>
<evidence type="ECO:0000313" key="3">
    <source>
        <dbReference type="Proteomes" id="UP001189429"/>
    </source>
</evidence>
<evidence type="ECO:0000313" key="2">
    <source>
        <dbReference type="EMBL" id="CAK0806036.1"/>
    </source>
</evidence>
<accession>A0ABN9QJ17</accession>
<dbReference type="EMBL" id="CAUYUJ010003614">
    <property type="protein sequence ID" value="CAK0806036.1"/>
    <property type="molecule type" value="Genomic_DNA"/>
</dbReference>